<dbReference type="Proteomes" id="UP000183649">
    <property type="component" value="Unassembled WGS sequence"/>
</dbReference>
<keyword evidence="1" id="KW-0472">Membrane</keyword>
<keyword evidence="1" id="KW-1133">Transmembrane helix</keyword>
<gene>
    <name evidence="2" type="ORF">Ga0061069_108116</name>
</gene>
<evidence type="ECO:0000313" key="3">
    <source>
        <dbReference type="Proteomes" id="UP000183649"/>
    </source>
</evidence>
<evidence type="ECO:0000313" key="2">
    <source>
        <dbReference type="EMBL" id="CUA98984.1"/>
    </source>
</evidence>
<evidence type="ECO:0000256" key="1">
    <source>
        <dbReference type="SAM" id="Phobius"/>
    </source>
</evidence>
<keyword evidence="1" id="KW-0812">Transmembrane</keyword>
<feature type="transmembrane region" description="Helical" evidence="1">
    <location>
        <begin position="66"/>
        <end position="87"/>
    </location>
</feature>
<protein>
    <submittedName>
        <fullName evidence="2">Uncharacterized protein</fullName>
    </submittedName>
</protein>
<name>A0A0K6I771_9BURK</name>
<organism evidence="2 3">
    <name type="scientific">Thiomonas bhubaneswarensis</name>
    <dbReference type="NCBI Taxonomy" id="339866"/>
    <lineage>
        <taxon>Bacteria</taxon>
        <taxon>Pseudomonadati</taxon>
        <taxon>Pseudomonadota</taxon>
        <taxon>Betaproteobacteria</taxon>
        <taxon>Burkholderiales</taxon>
        <taxon>Thiomonas</taxon>
    </lineage>
</organism>
<dbReference type="RefSeq" id="WP_055451199.1">
    <property type="nucleotide sequence ID" value="NZ_CYHF01000008.1"/>
</dbReference>
<feature type="transmembrane region" description="Helical" evidence="1">
    <location>
        <begin position="29"/>
        <end position="54"/>
    </location>
</feature>
<keyword evidence="3" id="KW-1185">Reference proteome</keyword>
<dbReference type="OrthoDB" id="9953237at2"/>
<sequence length="172" mass="18929">MLIIPSIRIESEQPPTLQQVRRACRDLRLCIFAAYAVIAIVLAHGLIALGMAHMHASAQSPSASGGWALVGDLALIAMTLAAAYALYWSLSAYQRMRLCSDAQVCRVIYAVCRTNPQADRYRLAVLRSGRSFLAAEIDAYFNLSSPGQWSQTWPQDLKQRVQSSEPLFLAAS</sequence>
<reference evidence="3" key="1">
    <citation type="submission" date="2015-08" db="EMBL/GenBank/DDBJ databases">
        <authorList>
            <person name="Varghese N."/>
        </authorList>
    </citation>
    <scope>NUCLEOTIDE SEQUENCE [LARGE SCALE GENOMIC DNA]</scope>
    <source>
        <strain evidence="3">DSM 18181</strain>
    </source>
</reference>
<accession>A0A0K6I771</accession>
<proteinExistence type="predicted"/>
<dbReference type="EMBL" id="CYHF01000008">
    <property type="protein sequence ID" value="CUA98984.1"/>
    <property type="molecule type" value="Genomic_DNA"/>
</dbReference>
<dbReference type="AlphaFoldDB" id="A0A0K6I771"/>
<dbReference type="STRING" id="339866.GCA_001418255_02344"/>